<evidence type="ECO:0000256" key="15">
    <source>
        <dbReference type="ARBA" id="ARBA00047527"/>
    </source>
</evidence>
<evidence type="ECO:0000256" key="7">
    <source>
        <dbReference type="ARBA" id="ARBA00022984"/>
    </source>
</evidence>
<dbReference type="Pfam" id="PF00275">
    <property type="entry name" value="EPSP_synthase"/>
    <property type="match status" value="1"/>
</dbReference>
<keyword evidence="9" id="KW-0961">Cell wall biogenesis/degradation</keyword>
<dbReference type="AlphaFoldDB" id="X1EMG2"/>
<keyword evidence="4" id="KW-0132">Cell division</keyword>
<evidence type="ECO:0000256" key="8">
    <source>
        <dbReference type="ARBA" id="ARBA00023306"/>
    </source>
</evidence>
<evidence type="ECO:0000256" key="9">
    <source>
        <dbReference type="ARBA" id="ARBA00023316"/>
    </source>
</evidence>
<dbReference type="GO" id="GO:0008760">
    <property type="term" value="F:UDP-N-acetylglucosamine 1-carboxyvinyltransferase activity"/>
    <property type="evidence" value="ECO:0007669"/>
    <property type="project" value="UniProtKB-EC"/>
</dbReference>
<dbReference type="InterPro" id="IPR005750">
    <property type="entry name" value="UDP_GlcNAc_COvinyl_MurA"/>
</dbReference>
<evidence type="ECO:0000256" key="10">
    <source>
        <dbReference type="ARBA" id="ARBA00038367"/>
    </source>
</evidence>
<evidence type="ECO:0000256" key="12">
    <source>
        <dbReference type="ARBA" id="ARBA00039754"/>
    </source>
</evidence>
<accession>X1EMG2</accession>
<comment type="similarity">
    <text evidence="10">Belongs to the EPSP synthase family. MurA subfamily.</text>
</comment>
<dbReference type="InterPro" id="IPR013792">
    <property type="entry name" value="RNA3'P_cycl/enolpyr_Trfase_a/b"/>
</dbReference>
<keyword evidence="8" id="KW-0131">Cell cycle</keyword>
<comment type="caution">
    <text evidence="17">The sequence shown here is derived from an EMBL/GenBank/DDBJ whole genome shotgun (WGS) entry which is preliminary data.</text>
</comment>
<evidence type="ECO:0000256" key="4">
    <source>
        <dbReference type="ARBA" id="ARBA00022618"/>
    </source>
</evidence>
<dbReference type="NCBIfam" id="TIGR01072">
    <property type="entry name" value="murA"/>
    <property type="match status" value="1"/>
</dbReference>
<evidence type="ECO:0000256" key="14">
    <source>
        <dbReference type="ARBA" id="ARBA00042842"/>
    </source>
</evidence>
<dbReference type="GO" id="GO:0051301">
    <property type="term" value="P:cell division"/>
    <property type="evidence" value="ECO:0007669"/>
    <property type="project" value="UniProtKB-KW"/>
</dbReference>
<comment type="subcellular location">
    <subcellularLocation>
        <location evidence="1">Cytoplasm</location>
    </subcellularLocation>
</comment>
<keyword evidence="3" id="KW-0963">Cytoplasm</keyword>
<dbReference type="EC" id="2.5.1.7" evidence="11"/>
<organism evidence="17">
    <name type="scientific">marine sediment metagenome</name>
    <dbReference type="NCBI Taxonomy" id="412755"/>
    <lineage>
        <taxon>unclassified sequences</taxon>
        <taxon>metagenomes</taxon>
        <taxon>ecological metagenomes</taxon>
    </lineage>
</organism>
<dbReference type="GO" id="GO:0008360">
    <property type="term" value="P:regulation of cell shape"/>
    <property type="evidence" value="ECO:0007669"/>
    <property type="project" value="UniProtKB-KW"/>
</dbReference>
<reference evidence="17" key="1">
    <citation type="journal article" date="2014" name="Front. Microbiol.">
        <title>High frequency of phylogenetically diverse reductive dehalogenase-homologous genes in deep subseafloor sedimentary metagenomes.</title>
        <authorList>
            <person name="Kawai M."/>
            <person name="Futagami T."/>
            <person name="Toyoda A."/>
            <person name="Takaki Y."/>
            <person name="Nishi S."/>
            <person name="Hori S."/>
            <person name="Arai W."/>
            <person name="Tsubouchi T."/>
            <person name="Morono Y."/>
            <person name="Uchiyama I."/>
            <person name="Ito T."/>
            <person name="Fujiyama A."/>
            <person name="Inagaki F."/>
            <person name="Takami H."/>
        </authorList>
    </citation>
    <scope>NUCLEOTIDE SEQUENCE</scope>
    <source>
        <strain evidence="17">Expedition CK06-06</strain>
    </source>
</reference>
<comment type="pathway">
    <text evidence="2">Cell wall biogenesis; peptidoglycan biosynthesis.</text>
</comment>
<feature type="domain" description="Enolpyruvate transferase" evidence="16">
    <location>
        <begin position="9"/>
        <end position="410"/>
    </location>
</feature>
<comment type="catalytic activity">
    <reaction evidence="15">
        <text>phosphoenolpyruvate + UDP-N-acetyl-alpha-D-glucosamine = UDP-N-acetyl-3-O-(1-carboxyvinyl)-alpha-D-glucosamine + phosphate</text>
        <dbReference type="Rhea" id="RHEA:18681"/>
        <dbReference type="ChEBI" id="CHEBI:43474"/>
        <dbReference type="ChEBI" id="CHEBI:57705"/>
        <dbReference type="ChEBI" id="CHEBI:58702"/>
        <dbReference type="ChEBI" id="CHEBI:68483"/>
        <dbReference type="EC" id="2.5.1.7"/>
    </reaction>
</comment>
<evidence type="ECO:0000256" key="1">
    <source>
        <dbReference type="ARBA" id="ARBA00004496"/>
    </source>
</evidence>
<dbReference type="NCBIfam" id="NF006873">
    <property type="entry name" value="PRK09369.1"/>
    <property type="match status" value="1"/>
</dbReference>
<evidence type="ECO:0000256" key="5">
    <source>
        <dbReference type="ARBA" id="ARBA00022679"/>
    </source>
</evidence>
<proteinExistence type="inferred from homology"/>
<evidence type="ECO:0000256" key="2">
    <source>
        <dbReference type="ARBA" id="ARBA00004752"/>
    </source>
</evidence>
<evidence type="ECO:0000256" key="13">
    <source>
        <dbReference type="ARBA" id="ARBA00042443"/>
    </source>
</evidence>
<dbReference type="EMBL" id="BARU01005314">
    <property type="protein sequence ID" value="GAH34531.1"/>
    <property type="molecule type" value="Genomic_DNA"/>
</dbReference>
<evidence type="ECO:0000259" key="16">
    <source>
        <dbReference type="Pfam" id="PF00275"/>
    </source>
</evidence>
<gene>
    <name evidence="17" type="ORF">S03H2_10317</name>
</gene>
<dbReference type="InterPro" id="IPR001986">
    <property type="entry name" value="Enolpyruvate_Tfrase_dom"/>
</dbReference>
<evidence type="ECO:0000256" key="3">
    <source>
        <dbReference type="ARBA" id="ARBA00022490"/>
    </source>
</evidence>
<feature type="non-terminal residue" evidence="17">
    <location>
        <position position="1"/>
    </location>
</feature>
<dbReference type="GO" id="GO:0071555">
    <property type="term" value="P:cell wall organization"/>
    <property type="evidence" value="ECO:0007669"/>
    <property type="project" value="UniProtKB-KW"/>
</dbReference>
<dbReference type="Gene3D" id="3.65.10.10">
    <property type="entry name" value="Enolpyruvate transferase domain"/>
    <property type="match status" value="2"/>
</dbReference>
<keyword evidence="5" id="KW-0808">Transferase</keyword>
<dbReference type="SUPFAM" id="SSF55205">
    <property type="entry name" value="EPT/RTPC-like"/>
    <property type="match status" value="1"/>
</dbReference>
<sequence>ENYIMYVVRENKELSGEVTLSGSKNAALPIIVAACLSEEKVTLHNVPSQLVDVKILINLLKQIGFSVKKKNDDKLELYNRNNILNYRVPVEASKIRYSLLLLSLLLEKTGKVKLPQPGGCNIGMREYDIHIDSLNKMGAEIKEEHGSIKGVLEGHFNGQDFTFHTATTSGSENVIIAATLAKGNTIIRNANTRPEVIDMIKFLKVLGARITHKTRYININGVDRINGGEFRIMNGRDEALTYMILAGMKRGEVKINNFSIDNIKTDVNLLKEIGLEIFEWGNDVYVTAKNKELKPFNLATSPYPGINSDMQPLYAALAATIEGESIITDMRFKDRFQYVEEFKKFGIEISNFSNYAIIRGGKKLKGANVVATDLRCGAALLLLGCIARGETKINDAYHVDRGYINIADKLNNLGCQVDFF</sequence>
<evidence type="ECO:0000313" key="17">
    <source>
        <dbReference type="EMBL" id="GAH34531.1"/>
    </source>
</evidence>
<evidence type="ECO:0000256" key="6">
    <source>
        <dbReference type="ARBA" id="ARBA00022960"/>
    </source>
</evidence>
<keyword evidence="6" id="KW-0133">Cell shape</keyword>
<dbReference type="InterPro" id="IPR050068">
    <property type="entry name" value="MurA_subfamily"/>
</dbReference>
<dbReference type="InterPro" id="IPR036968">
    <property type="entry name" value="Enolpyruvate_Tfrase_sf"/>
</dbReference>
<dbReference type="GO" id="GO:0009252">
    <property type="term" value="P:peptidoglycan biosynthetic process"/>
    <property type="evidence" value="ECO:0007669"/>
    <property type="project" value="UniProtKB-KW"/>
</dbReference>
<name>X1EMG2_9ZZZZ</name>
<dbReference type="PANTHER" id="PTHR43783:SF1">
    <property type="entry name" value="UDP-N-ACETYLGLUCOSAMINE 1-CARBOXYVINYLTRANSFERASE"/>
    <property type="match status" value="1"/>
</dbReference>
<dbReference type="PANTHER" id="PTHR43783">
    <property type="entry name" value="UDP-N-ACETYLGLUCOSAMINE 1-CARBOXYVINYLTRANSFERASE"/>
    <property type="match status" value="1"/>
</dbReference>
<dbReference type="CDD" id="cd01555">
    <property type="entry name" value="UdpNAET"/>
    <property type="match status" value="1"/>
</dbReference>
<evidence type="ECO:0000256" key="11">
    <source>
        <dbReference type="ARBA" id="ARBA00039108"/>
    </source>
</evidence>
<dbReference type="GO" id="GO:0005737">
    <property type="term" value="C:cytoplasm"/>
    <property type="evidence" value="ECO:0007669"/>
    <property type="project" value="UniProtKB-SubCell"/>
</dbReference>
<keyword evidence="7" id="KW-0573">Peptidoglycan synthesis</keyword>
<protein>
    <recommendedName>
        <fullName evidence="12">UDP-N-acetylglucosamine 1-carboxyvinyltransferase</fullName>
        <ecNumber evidence="11">2.5.1.7</ecNumber>
    </recommendedName>
    <alternativeName>
        <fullName evidence="13">Enoylpyruvate transferase</fullName>
    </alternativeName>
    <alternativeName>
        <fullName evidence="14">UDP-N-acetylglucosamine enolpyruvyl transferase</fullName>
    </alternativeName>
</protein>
<dbReference type="GO" id="GO:0019277">
    <property type="term" value="P:UDP-N-acetylgalactosamine biosynthetic process"/>
    <property type="evidence" value="ECO:0007669"/>
    <property type="project" value="InterPro"/>
</dbReference>